<feature type="domain" description="MULE transposase" evidence="5">
    <location>
        <begin position="245"/>
        <end position="312"/>
    </location>
</feature>
<evidence type="ECO:0008006" key="8">
    <source>
        <dbReference type="Google" id="ProtNLM"/>
    </source>
</evidence>
<protein>
    <recommendedName>
        <fullName evidence="8">MULE transposase domain-containing protein</fullName>
    </recommendedName>
</protein>
<evidence type="ECO:0000256" key="3">
    <source>
        <dbReference type="ARBA" id="ARBA00022833"/>
    </source>
</evidence>
<dbReference type="GO" id="GO:0008270">
    <property type="term" value="F:zinc ion binding"/>
    <property type="evidence" value="ECO:0007669"/>
    <property type="project" value="UniProtKB-KW"/>
</dbReference>
<gene>
    <name evidence="6" type="ORF">GRG538_LOCUS5439</name>
</gene>
<keyword evidence="2" id="KW-0863">Zinc-finger</keyword>
<dbReference type="Gene3D" id="2.20.25.240">
    <property type="match status" value="1"/>
</dbReference>
<evidence type="ECO:0000313" key="6">
    <source>
        <dbReference type="EMBL" id="CAF3350048.1"/>
    </source>
</evidence>
<evidence type="ECO:0000259" key="4">
    <source>
        <dbReference type="Pfam" id="PF04500"/>
    </source>
</evidence>
<dbReference type="InterPro" id="IPR018289">
    <property type="entry name" value="MULE_transposase_dom"/>
</dbReference>
<dbReference type="Pfam" id="PF04500">
    <property type="entry name" value="FLYWCH"/>
    <property type="match status" value="1"/>
</dbReference>
<feature type="domain" description="FLYWCH-type" evidence="4">
    <location>
        <begin position="63"/>
        <end position="120"/>
    </location>
</feature>
<keyword evidence="1" id="KW-0479">Metal-binding</keyword>
<accession>A0A817VQV0</accession>
<reference evidence="6" key="1">
    <citation type="submission" date="2021-02" db="EMBL/GenBank/DDBJ databases">
        <authorList>
            <person name="Nowell W R."/>
        </authorList>
    </citation>
    <scope>NUCLEOTIDE SEQUENCE</scope>
</reference>
<evidence type="ECO:0000256" key="1">
    <source>
        <dbReference type="ARBA" id="ARBA00022723"/>
    </source>
</evidence>
<dbReference type="Pfam" id="PF10551">
    <property type="entry name" value="MULE"/>
    <property type="match status" value="1"/>
</dbReference>
<proteinExistence type="predicted"/>
<dbReference type="AlphaFoldDB" id="A0A817VQV0"/>
<evidence type="ECO:0000256" key="2">
    <source>
        <dbReference type="ARBA" id="ARBA00022771"/>
    </source>
</evidence>
<organism evidence="6 7">
    <name type="scientific">Rotaria socialis</name>
    <dbReference type="NCBI Taxonomy" id="392032"/>
    <lineage>
        <taxon>Eukaryota</taxon>
        <taxon>Metazoa</taxon>
        <taxon>Spiralia</taxon>
        <taxon>Gnathifera</taxon>
        <taxon>Rotifera</taxon>
        <taxon>Eurotatoria</taxon>
        <taxon>Bdelloidea</taxon>
        <taxon>Philodinida</taxon>
        <taxon>Philodinidae</taxon>
        <taxon>Rotaria</taxon>
    </lineage>
</organism>
<evidence type="ECO:0000313" key="7">
    <source>
        <dbReference type="Proteomes" id="UP000663872"/>
    </source>
</evidence>
<dbReference type="InterPro" id="IPR007588">
    <property type="entry name" value="Znf_FLYWCH"/>
</dbReference>
<dbReference type="EMBL" id="CAJNYT010000450">
    <property type="protein sequence ID" value="CAF3350048.1"/>
    <property type="molecule type" value="Genomic_DNA"/>
</dbReference>
<comment type="caution">
    <text evidence="6">The sequence shown here is derived from an EMBL/GenBank/DDBJ whole genome shotgun (WGS) entry which is preliminary data.</text>
</comment>
<evidence type="ECO:0000259" key="5">
    <source>
        <dbReference type="Pfam" id="PF10551"/>
    </source>
</evidence>
<keyword evidence="3" id="KW-0862">Zinc</keyword>
<name>A0A817VQV0_9BILA</name>
<sequence length="457" mass="52953">MDAFLSLPTSHCHARQPDSVPAIHLKNEIKLRTATTEESTSAIIHSVLRIYPLSASEQVEISFVTSNKGNPLILCDNYLFRCNKTTAQKKYWMCTEKGCSVSVHTTLNKELICLNGVHNHLSSPEQLEAKLVRNKMKKRILTETIPITKIYDEEIVKAKLSKSAAAILPTVIEYRSNMSKTRRKITSVIPSTVMIEIPELYQQTLSNERFLTIDLFLKRGQDRILVFASNQQLELLFEFCMEDLRVAFCLLPNKRGKTYTALMEQLKEQVNIVGKQFNPKRFVTDYEPGLMPILEQEFPKALHSDCMFHFNQVIHRKITAFGLSSDYLHNESIRDQCRQLMASSLTPIDEVKNQFKRLQTIMSTLLGDLLLYFKHQWMYGVVPIEMWNFHNVDHRTNNTSETYNLRFATRLSRKHPNVWSFIQLIQCEHVRFEHTLIQLDAGASIPKQSKKKQKLFK</sequence>
<dbReference type="Proteomes" id="UP000663872">
    <property type="component" value="Unassembled WGS sequence"/>
</dbReference>